<dbReference type="InterPro" id="IPR029063">
    <property type="entry name" value="SAM-dependent_MTases_sf"/>
</dbReference>
<dbReference type="EMBL" id="OV696690">
    <property type="protein sequence ID" value="CAH1264949.1"/>
    <property type="molecule type" value="Genomic_DNA"/>
</dbReference>
<dbReference type="Pfam" id="PF10017">
    <property type="entry name" value="Methyltransf_33"/>
    <property type="match status" value="1"/>
</dbReference>
<dbReference type="InterPro" id="IPR019257">
    <property type="entry name" value="MeTrfase_dom"/>
</dbReference>
<gene>
    <name evidence="4" type="primary">Hypp3102</name>
    <name evidence="4" type="ORF">BLAG_LOCUS19118</name>
</gene>
<dbReference type="AlphaFoldDB" id="A0A8J9ZWK7"/>
<dbReference type="PIRSF" id="PIRSF018005">
    <property type="entry name" value="UCP018005"/>
    <property type="match status" value="1"/>
</dbReference>
<dbReference type="Gene3D" id="3.40.50.150">
    <property type="entry name" value="Vaccinia Virus protein VP39"/>
    <property type="match status" value="1"/>
</dbReference>
<keyword evidence="1" id="KW-0489">Methyltransferase</keyword>
<dbReference type="GO" id="GO:0008168">
    <property type="term" value="F:methyltransferase activity"/>
    <property type="evidence" value="ECO:0007669"/>
    <property type="project" value="UniProtKB-KW"/>
</dbReference>
<name>A0A8J9ZWK7_BRALA</name>
<organism evidence="4 5">
    <name type="scientific">Branchiostoma lanceolatum</name>
    <name type="common">Common lancelet</name>
    <name type="synonym">Amphioxus lanceolatum</name>
    <dbReference type="NCBI Taxonomy" id="7740"/>
    <lineage>
        <taxon>Eukaryota</taxon>
        <taxon>Metazoa</taxon>
        <taxon>Chordata</taxon>
        <taxon>Cephalochordata</taxon>
        <taxon>Leptocardii</taxon>
        <taxon>Amphioxiformes</taxon>
        <taxon>Branchiostomatidae</taxon>
        <taxon>Branchiostoma</taxon>
    </lineage>
</organism>
<dbReference type="Proteomes" id="UP000838412">
    <property type="component" value="Chromosome 5"/>
</dbReference>
<evidence type="ECO:0000259" key="3">
    <source>
        <dbReference type="Pfam" id="PF10017"/>
    </source>
</evidence>
<feature type="domain" description="Histidine-specific methyltransferase SAM-dependent" evidence="3">
    <location>
        <begin position="51"/>
        <end position="359"/>
    </location>
</feature>
<evidence type="ECO:0000256" key="1">
    <source>
        <dbReference type="ARBA" id="ARBA00022603"/>
    </source>
</evidence>
<evidence type="ECO:0000256" key="2">
    <source>
        <dbReference type="ARBA" id="ARBA00022679"/>
    </source>
</evidence>
<evidence type="ECO:0000313" key="5">
    <source>
        <dbReference type="Proteomes" id="UP000838412"/>
    </source>
</evidence>
<dbReference type="PANTHER" id="PTHR43397:SF1">
    <property type="entry name" value="ERGOTHIONEINE BIOSYNTHESIS PROTEIN 1"/>
    <property type="match status" value="1"/>
</dbReference>
<accession>A0A8J9ZWK7</accession>
<proteinExistence type="predicted"/>
<reference evidence="4" key="1">
    <citation type="submission" date="2022-01" db="EMBL/GenBank/DDBJ databases">
        <authorList>
            <person name="Braso-Vives M."/>
        </authorList>
    </citation>
    <scope>NUCLEOTIDE SEQUENCE</scope>
</reference>
<sequence>MSHHSNGITTMEKLNGHVTKANGSVITKRGDVIKENNDVITRDVPPALMPVVAGLTSKRKHVPYWYLYDTRGSELFEEIITTSKTYGVWQKEYSILQNHSDDIASKTSSPVILVELGSGASSKTRLVIEAMLRRHGSLEFVPVDVSKEHIEEVGQQLERDYEGLTVEPFGGLYMDGLCHLSARNEPKMMLFLGNSFSNTQIHEQVDMMKDIRAQLTTKDRFVIGLNMDRDPKSLLKAYGPQWTPFQKDNCIDRLNKDFDGDMDAAKFDFITEVVENPADGDTPSYVAGYWKSSLAHCVHFRKLGLTLEFQSGEKFWFTEGPSWSCGWNLHQIRRLAERSGFALEDYWTDEDGEYCTACLAPVA</sequence>
<protein>
    <submittedName>
        <fullName evidence="4">Hypp3102 protein</fullName>
    </submittedName>
</protein>
<dbReference type="PANTHER" id="PTHR43397">
    <property type="entry name" value="ERGOTHIONEINE BIOSYNTHESIS PROTEIN 1"/>
    <property type="match status" value="1"/>
</dbReference>
<keyword evidence="2" id="KW-0808">Transferase</keyword>
<evidence type="ECO:0000313" key="4">
    <source>
        <dbReference type="EMBL" id="CAH1264949.1"/>
    </source>
</evidence>
<dbReference type="InterPro" id="IPR051128">
    <property type="entry name" value="EgtD_Methyltrsf_superfamily"/>
</dbReference>
<dbReference type="GO" id="GO:0032259">
    <property type="term" value="P:methylation"/>
    <property type="evidence" value="ECO:0007669"/>
    <property type="project" value="UniProtKB-KW"/>
</dbReference>
<dbReference type="OrthoDB" id="4190at2759"/>
<keyword evidence="5" id="KW-1185">Reference proteome</keyword>
<dbReference type="InterPro" id="IPR017804">
    <property type="entry name" value="MeTrfase_EgtD-like"/>
</dbReference>